<dbReference type="STRING" id="298386.PBPRA1812"/>
<dbReference type="Proteomes" id="UP000000593">
    <property type="component" value="Chromosome 1"/>
</dbReference>
<dbReference type="eggNOG" id="COG4688">
    <property type="taxonomic scope" value="Bacteria"/>
</dbReference>
<dbReference type="AlphaFoldDB" id="Q6LR59"/>
<protein>
    <submittedName>
        <fullName evidence="2">Uncharacterized protein</fullName>
    </submittedName>
</protein>
<dbReference type="HOGENOM" id="CLU_019774_0_0_6"/>
<sequence length="760" mass="86071">MKAYFVSSFSPNKDAETPSGSTLRASNYLLRQLYYSLKFKTGQTNPIYLSSEVFDHAMGMIAEAKAKDTTNLKNSAIGLQAISRFLDEKKFVLTEINFVSKYGSHNTANTKKRQKAIDVKLAEEGKLNINDADDDKGKLISIKAFLNVIALINIVKDDGEIILLNLLLLLIITGFRFEETSSLKKDCTERVPIKGDALKLAKKFKLCEYNLKINYLGMKGSKQTVHWVEPNAIPLVEAIVAAVEELTKPYRRVLIRERKSGFADLLPPEINKIDNETVELDDICRHLLTSSAGGLYWSDIRDKGKKALTNIGILPVEKVKYVGEKASSKELTYYSKDDLNKGFIELATKKKYLKKDSQFNKVVTHQRKRYPIDYEELLFIIPYGGSNLSRGRIYKNLIIYITPPIMQRFLGSAEGMSIFKKYELFDEDGNPTELLTHMPRHNINTFLAIAGITDHLQAMLMGRRDIRQNEAYKHLSLAQELESPLPDLLDDFDGGHQFDFFSDTNNPVIQESELNDLVDDLDELFSDSPLDEMEMTNPVKYTKVTGQMVFDQDISLESNFKKSLHTYGDKDEQAKYLADMVSEDFLPELNDAYNELLNEGKKEEAEELLRRHAELNPLVLGTCTRNLAQWGCPFGAKCVNGEECGYHAMTGRSGELETIVKHSIDAKNNLQKLEQIAEKDDAFNYSLNKARNSVSILDKMKKKSQEALAKGIIVTLIDKPTPEQLGAFKKPTTLADYFAIEHQRNKKGYSLDDTVVEEDK</sequence>
<dbReference type="KEGG" id="ppr:PBPRA1812"/>
<dbReference type="GO" id="GO:0003677">
    <property type="term" value="F:DNA binding"/>
    <property type="evidence" value="ECO:0007669"/>
    <property type="project" value="InterPro"/>
</dbReference>
<proteinExistence type="predicted"/>
<gene>
    <name evidence="2" type="ordered locus">PBPRA1812</name>
</gene>
<dbReference type="SUPFAM" id="SSF56349">
    <property type="entry name" value="DNA breaking-rejoining enzymes"/>
    <property type="match status" value="1"/>
</dbReference>
<reference evidence="3" key="1">
    <citation type="journal article" date="2005" name="Science">
        <title>Life at depth: Photobacterium profundum genome sequence and expression analysis.</title>
        <authorList>
            <person name="Vezzi A."/>
            <person name="Campanaro S."/>
            <person name="D'Angelo M."/>
            <person name="Simonato F."/>
            <person name="Vitulo N."/>
            <person name="Lauro F.M."/>
            <person name="Cestaro A."/>
            <person name="Malacrida G."/>
            <person name="Simionati B."/>
            <person name="Cannata N."/>
            <person name="Romualdi C."/>
            <person name="Bartlett D.H."/>
            <person name="Valle G."/>
        </authorList>
    </citation>
    <scope>NUCLEOTIDE SEQUENCE [LARGE SCALE GENOMIC DNA]</scope>
    <source>
        <strain evidence="3">ATCC BAA-1253 / SS9</strain>
    </source>
</reference>
<accession>Q6LR59</accession>
<evidence type="ECO:0000256" key="1">
    <source>
        <dbReference type="SAM" id="MobiDB-lite"/>
    </source>
</evidence>
<organism evidence="2 3">
    <name type="scientific">Photobacterium profundum (strain SS9)</name>
    <dbReference type="NCBI Taxonomy" id="298386"/>
    <lineage>
        <taxon>Bacteria</taxon>
        <taxon>Pseudomonadati</taxon>
        <taxon>Pseudomonadota</taxon>
        <taxon>Gammaproteobacteria</taxon>
        <taxon>Vibrionales</taxon>
        <taxon>Vibrionaceae</taxon>
        <taxon>Photobacterium</taxon>
    </lineage>
</organism>
<name>Q6LR59_PHOPR</name>
<evidence type="ECO:0000313" key="2">
    <source>
        <dbReference type="EMBL" id="CAG20217.1"/>
    </source>
</evidence>
<keyword evidence="3" id="KW-1185">Reference proteome</keyword>
<evidence type="ECO:0000313" key="3">
    <source>
        <dbReference type="Proteomes" id="UP000000593"/>
    </source>
</evidence>
<dbReference type="EMBL" id="CR378669">
    <property type="protein sequence ID" value="CAG20217.1"/>
    <property type="molecule type" value="Genomic_DNA"/>
</dbReference>
<feature type="region of interest" description="Disordered" evidence="1">
    <location>
        <begin position="1"/>
        <end position="21"/>
    </location>
</feature>
<dbReference type="InterPro" id="IPR011010">
    <property type="entry name" value="DNA_brk_join_enz"/>
</dbReference>